<feature type="compositionally biased region" description="Polar residues" evidence="1">
    <location>
        <begin position="677"/>
        <end position="688"/>
    </location>
</feature>
<dbReference type="PANTHER" id="PTHR21422">
    <property type="entry name" value="RAB3 GTPASE-ACTIVATING PROTEIN CATALYTIC SUBUNIT"/>
    <property type="match status" value="1"/>
</dbReference>
<sequence length="696" mass="77672">MQRAEMEEEESTIVSRARTAFNSAAAKAEKVFADFKSDLRDSEEQRTKDSFSQFEDISPLEAEQKASDESKQFRWRPPNIGTKQEWHERLRSIGKGRRGADDVEKLDSLKMAFAVYDENLYLYNERVDLESKGLETPSPTSDASNKEIIPPASVLKQLAIALESEKNYSSVKDSLLSAASPPVRERASLSFSAVKSFVLRGKEEKITSEFSDDEAWSFIQSILDAEGLTPSRRVGFLIDKFPGTMTLPREIHGAPPESLIVKVAEVIGSFKTLRKMALFWSRIVAELRRLWSEEQYIPGIPHDQVPDLSCCLLYQQLQLMNCCVSRKMRRATATISLESLLREAGCDADGVPLPVEQIKLGSLPYAKINTGEHVLRVGASHQSDMTMLETGEAIYAPVTQEGPILTEDLAQEAEEFVLRTGSVGAGCSQLLSDMQAFKAANPGCILEDFVRWYSPPDWTENDCSIDSDGGSGGGDSTPSKGRLSRRMRKAGNLWHTLWETSKPVPAVRQAPLFDEDLAVEGVLTALEKISPSQLFGQLFRSLLGLGFVIAEAKLSSDENMGKLFNECKDYVVTSCQGGAWVGKIDDLCQVYETLEAMLMRPEDVIRMLKQPEDTNAPEEPKHRFKKFTQIFGRMNRSKKPGPEVQRNPEDSPIRSPLSNFFDGKSSFFSRKPPKPESPQSPVNRPSGQDENEWTVI</sequence>
<feature type="region of interest" description="Disordered" evidence="1">
    <location>
        <begin position="461"/>
        <end position="483"/>
    </location>
</feature>
<dbReference type="PANTHER" id="PTHR21422:SF10">
    <property type="entry name" value="RAB3 GTPASE-ACTIVATING PROTEIN CATALYTIC SUBUNIT"/>
    <property type="match status" value="1"/>
</dbReference>
<protein>
    <recommendedName>
        <fullName evidence="2">Rab3GAP catalytic subunit conserved domain-containing protein</fullName>
    </recommendedName>
</protein>
<feature type="compositionally biased region" description="Basic and acidic residues" evidence="1">
    <location>
        <begin position="38"/>
        <end position="49"/>
    </location>
</feature>
<dbReference type="InterPro" id="IPR026147">
    <property type="entry name" value="Rab3GAP1_conserved"/>
</dbReference>
<reference evidence="3" key="2">
    <citation type="submission" date="2020-07" db="EMBL/GenBank/DDBJ databases">
        <authorList>
            <person name="Vera ALvarez R."/>
            <person name="Arias-Moreno D.M."/>
            <person name="Jimenez-Jacinto V."/>
            <person name="Jimenez-Bremont J.F."/>
            <person name="Swaminathan K."/>
            <person name="Moose S.P."/>
            <person name="Guerrero-Gonzalez M.L."/>
            <person name="Marino-Ramirez L."/>
            <person name="Landsman D."/>
            <person name="Rodriguez-Kessler M."/>
            <person name="Delgado-Sanchez P."/>
        </authorList>
    </citation>
    <scope>NUCLEOTIDE SEQUENCE</scope>
    <source>
        <tissue evidence="3">Cladode</tissue>
    </source>
</reference>
<dbReference type="GO" id="GO:0005096">
    <property type="term" value="F:GTPase activator activity"/>
    <property type="evidence" value="ECO:0007669"/>
    <property type="project" value="InterPro"/>
</dbReference>
<feature type="region of interest" description="Disordered" evidence="1">
    <location>
        <begin position="635"/>
        <end position="696"/>
    </location>
</feature>
<proteinExistence type="predicted"/>
<accession>A0A7C9AV02</accession>
<feature type="compositionally biased region" description="Basic and acidic residues" evidence="1">
    <location>
        <begin position="62"/>
        <end position="72"/>
    </location>
</feature>
<dbReference type="AlphaFoldDB" id="A0A7C9AV02"/>
<feature type="region of interest" description="Disordered" evidence="1">
    <location>
        <begin position="38"/>
        <end position="81"/>
    </location>
</feature>
<feature type="domain" description="Rab3GAP catalytic subunit conserved" evidence="2">
    <location>
        <begin position="376"/>
        <end position="527"/>
    </location>
</feature>
<dbReference type="EMBL" id="GISG01272615">
    <property type="protein sequence ID" value="MBA4676734.1"/>
    <property type="molecule type" value="Transcribed_RNA"/>
</dbReference>
<reference evidence="3" key="1">
    <citation type="journal article" date="2013" name="J. Plant Res.">
        <title>Effect of fungi and light on seed germination of three Opuntia species from semiarid lands of central Mexico.</title>
        <authorList>
            <person name="Delgado-Sanchez P."/>
            <person name="Jimenez-Bremont J.F."/>
            <person name="Guerrero-Gonzalez Mde L."/>
            <person name="Flores J."/>
        </authorList>
    </citation>
    <scope>NUCLEOTIDE SEQUENCE</scope>
    <source>
        <tissue evidence="3">Cladode</tissue>
    </source>
</reference>
<evidence type="ECO:0000256" key="1">
    <source>
        <dbReference type="SAM" id="MobiDB-lite"/>
    </source>
</evidence>
<name>A0A7C9AV02_OPUST</name>
<dbReference type="InterPro" id="IPR045700">
    <property type="entry name" value="Rab3GAP1"/>
</dbReference>
<evidence type="ECO:0000313" key="3">
    <source>
        <dbReference type="EMBL" id="MBA4676734.1"/>
    </source>
</evidence>
<evidence type="ECO:0000259" key="2">
    <source>
        <dbReference type="Pfam" id="PF13890"/>
    </source>
</evidence>
<dbReference type="Pfam" id="PF13890">
    <property type="entry name" value="Rab3-GTPase_cat"/>
    <property type="match status" value="1"/>
</dbReference>
<organism evidence="3">
    <name type="scientific">Opuntia streptacantha</name>
    <name type="common">Prickly pear cactus</name>
    <name type="synonym">Opuntia cardona</name>
    <dbReference type="NCBI Taxonomy" id="393608"/>
    <lineage>
        <taxon>Eukaryota</taxon>
        <taxon>Viridiplantae</taxon>
        <taxon>Streptophyta</taxon>
        <taxon>Embryophyta</taxon>
        <taxon>Tracheophyta</taxon>
        <taxon>Spermatophyta</taxon>
        <taxon>Magnoliopsida</taxon>
        <taxon>eudicotyledons</taxon>
        <taxon>Gunneridae</taxon>
        <taxon>Pentapetalae</taxon>
        <taxon>Caryophyllales</taxon>
        <taxon>Cactineae</taxon>
        <taxon>Cactaceae</taxon>
        <taxon>Opuntioideae</taxon>
        <taxon>Opuntia</taxon>
    </lineage>
</organism>